<keyword evidence="2" id="KW-0472">Membrane</keyword>
<keyword evidence="2" id="KW-1133">Transmembrane helix</keyword>
<feature type="compositionally biased region" description="Basic and acidic residues" evidence="1">
    <location>
        <begin position="160"/>
        <end position="169"/>
    </location>
</feature>
<keyword evidence="3" id="KW-0830">Ubiquinone</keyword>
<organism evidence="3 4">
    <name type="scientific">Halogeometricum borinquense</name>
    <dbReference type="NCBI Taxonomy" id="60847"/>
    <lineage>
        <taxon>Archaea</taxon>
        <taxon>Methanobacteriati</taxon>
        <taxon>Methanobacteriota</taxon>
        <taxon>Stenosarchaea group</taxon>
        <taxon>Halobacteria</taxon>
        <taxon>Halobacteriales</taxon>
        <taxon>Haloferacaceae</taxon>
        <taxon>Halogeometricum</taxon>
    </lineage>
</organism>
<feature type="region of interest" description="Disordered" evidence="1">
    <location>
        <begin position="83"/>
        <end position="120"/>
    </location>
</feature>
<gene>
    <name evidence="3" type="ORF">G3I44_00935</name>
</gene>
<dbReference type="Proteomes" id="UP000465846">
    <property type="component" value="Chromosome"/>
</dbReference>
<dbReference type="EMBL" id="CP048739">
    <property type="protein sequence ID" value="QIB72973.1"/>
    <property type="molecule type" value="Genomic_DNA"/>
</dbReference>
<evidence type="ECO:0000256" key="1">
    <source>
        <dbReference type="SAM" id="MobiDB-lite"/>
    </source>
</evidence>
<feature type="compositionally biased region" description="Basic and acidic residues" evidence="1">
    <location>
        <begin position="84"/>
        <end position="99"/>
    </location>
</feature>
<feature type="region of interest" description="Disordered" evidence="1">
    <location>
        <begin position="1"/>
        <end position="30"/>
    </location>
</feature>
<protein>
    <submittedName>
        <fullName evidence="3">NADH:ubiquinone oxidoreductase subunit 2 (Chain n)</fullName>
    </submittedName>
</protein>
<dbReference type="GeneID" id="44077922"/>
<dbReference type="Pfam" id="PF09851">
    <property type="entry name" value="SHOCT"/>
    <property type="match status" value="1"/>
</dbReference>
<proteinExistence type="predicted"/>
<evidence type="ECO:0000313" key="4">
    <source>
        <dbReference type="Proteomes" id="UP000465846"/>
    </source>
</evidence>
<dbReference type="InterPro" id="IPR018649">
    <property type="entry name" value="SHOCT"/>
</dbReference>
<reference evidence="3 4" key="1">
    <citation type="submission" date="2020-02" db="EMBL/GenBank/DDBJ databases">
        <title>Whole genome sequence of Halogeometricum borinquense strain wsp4.</title>
        <authorList>
            <person name="Verma D.K."/>
            <person name="Gopal K."/>
            <person name="Prasad E.S."/>
        </authorList>
    </citation>
    <scope>NUCLEOTIDE SEQUENCE [LARGE SCALE GENOMIC DNA]</scope>
    <source>
        <strain evidence="4">wsp4</strain>
    </source>
</reference>
<feature type="transmembrane region" description="Helical" evidence="2">
    <location>
        <begin position="51"/>
        <end position="77"/>
    </location>
</feature>
<dbReference type="RefSeq" id="WP_163485141.1">
    <property type="nucleotide sequence ID" value="NZ_CP048739.1"/>
</dbReference>
<sequence>MTLLPTSERRRDHDTSSQSPAGGDTSGGDNWNDNLATITSILVLALGIGPLLGFVLGSLLVTFTLFAAGLILLAIVLGSQSKEPNTKIETTRVPPESEGRSPGVKRTAEPEHSVSDSLNRLRDRYARGDLSDEQFERKLEVLLDTQTPEDARERIRRRQRERESTETET</sequence>
<feature type="region of interest" description="Disordered" evidence="1">
    <location>
        <begin position="141"/>
        <end position="169"/>
    </location>
</feature>
<feature type="compositionally biased region" description="Basic and acidic residues" evidence="1">
    <location>
        <begin position="106"/>
        <end position="120"/>
    </location>
</feature>
<evidence type="ECO:0000256" key="2">
    <source>
        <dbReference type="SAM" id="Phobius"/>
    </source>
</evidence>
<dbReference type="AlphaFoldDB" id="A0A6C0UEK3"/>
<name>A0A6C0UEK3_9EURY</name>
<keyword evidence="2" id="KW-0812">Transmembrane</keyword>
<accession>A0A6C0UEK3</accession>
<evidence type="ECO:0000313" key="3">
    <source>
        <dbReference type="EMBL" id="QIB72973.1"/>
    </source>
</evidence>